<name>A0A9N9E7D1_9GLOM</name>
<evidence type="ECO:0000313" key="1">
    <source>
        <dbReference type="EMBL" id="CAG8663122.1"/>
    </source>
</evidence>
<dbReference type="AlphaFoldDB" id="A0A9N9E7D1"/>
<dbReference type="EMBL" id="CAJVQA010007874">
    <property type="protein sequence ID" value="CAG8663122.1"/>
    <property type="molecule type" value="Genomic_DNA"/>
</dbReference>
<comment type="caution">
    <text evidence="1">The sequence shown here is derived from an EMBL/GenBank/DDBJ whole genome shotgun (WGS) entry which is preliminary data.</text>
</comment>
<dbReference type="Proteomes" id="UP000789759">
    <property type="component" value="Unassembled WGS sequence"/>
</dbReference>
<keyword evidence="2" id="KW-1185">Reference proteome</keyword>
<accession>A0A9N9E7D1</accession>
<proteinExistence type="predicted"/>
<dbReference type="OrthoDB" id="2424924at2759"/>
<protein>
    <submittedName>
        <fullName evidence="1">15070_t:CDS:1</fullName>
    </submittedName>
</protein>
<reference evidence="1" key="1">
    <citation type="submission" date="2021-06" db="EMBL/GenBank/DDBJ databases">
        <authorList>
            <person name="Kallberg Y."/>
            <person name="Tangrot J."/>
            <person name="Rosling A."/>
        </authorList>
    </citation>
    <scope>NUCLEOTIDE SEQUENCE</scope>
    <source>
        <strain evidence="1">FL966</strain>
    </source>
</reference>
<evidence type="ECO:0000313" key="2">
    <source>
        <dbReference type="Proteomes" id="UP000789759"/>
    </source>
</evidence>
<gene>
    <name evidence="1" type="ORF">CPELLU_LOCUS9897</name>
</gene>
<organism evidence="1 2">
    <name type="scientific">Cetraspora pellucida</name>
    <dbReference type="NCBI Taxonomy" id="1433469"/>
    <lineage>
        <taxon>Eukaryota</taxon>
        <taxon>Fungi</taxon>
        <taxon>Fungi incertae sedis</taxon>
        <taxon>Mucoromycota</taxon>
        <taxon>Glomeromycotina</taxon>
        <taxon>Glomeromycetes</taxon>
        <taxon>Diversisporales</taxon>
        <taxon>Gigasporaceae</taxon>
        <taxon>Cetraspora</taxon>
    </lineage>
</organism>
<sequence>MRVALTINICTSDGMVNGSQGILCEIIYDTASSIVRNINNKGENIIIFDKLPKYIIIKLLNHKPNIDGSNITHEFQRKQLPITLAFVITEFKCQKATLEKVIIDLDGGNKRAGIYVMLLQVQRIKDLMIFQPFNLLKLNAPVDSDLKKKLECLEECSKITDQLITWPNITHPL</sequence>